<feature type="non-terminal residue" evidence="1">
    <location>
        <position position="85"/>
    </location>
</feature>
<proteinExistence type="predicted"/>
<protein>
    <submittedName>
        <fullName evidence="1">Uncharacterized protein</fullName>
    </submittedName>
</protein>
<organism evidence="1 2">
    <name type="scientific">Cardiosporidium cionae</name>
    <dbReference type="NCBI Taxonomy" id="476202"/>
    <lineage>
        <taxon>Eukaryota</taxon>
        <taxon>Sar</taxon>
        <taxon>Alveolata</taxon>
        <taxon>Apicomplexa</taxon>
        <taxon>Aconoidasida</taxon>
        <taxon>Nephromycida</taxon>
        <taxon>Cardiosporidium</taxon>
    </lineage>
</organism>
<dbReference type="InterPro" id="IPR056349">
    <property type="entry name" value="Microp_apicomplexa_10"/>
</dbReference>
<dbReference type="EMBL" id="JADAQX010002017">
    <property type="protein sequence ID" value="KAF8817691.1"/>
    <property type="molecule type" value="Genomic_DNA"/>
</dbReference>
<evidence type="ECO:0000313" key="2">
    <source>
        <dbReference type="Proteomes" id="UP000823046"/>
    </source>
</evidence>
<accession>A0ABQ7J3U5</accession>
<dbReference type="Proteomes" id="UP000823046">
    <property type="component" value="Unassembled WGS sequence"/>
</dbReference>
<gene>
    <name evidence="1" type="ORF">IE077_000070</name>
</gene>
<dbReference type="Pfam" id="PF23519">
    <property type="entry name" value="Microp_apicomplexa_10"/>
    <property type="match status" value="1"/>
</dbReference>
<keyword evidence="2" id="KW-1185">Reference proteome</keyword>
<evidence type="ECO:0000313" key="1">
    <source>
        <dbReference type="EMBL" id="KAF8817691.1"/>
    </source>
</evidence>
<sequence length="85" mass="10337">MFSFYQLHISTHCTIQQIHVQLPSGKKVFVFNAKRDQDGELEPVVCFLDRNNKRLMWLNKEELNEFEKLEHWYTIEPELVRMQLK</sequence>
<name>A0ABQ7J3U5_9APIC</name>
<comment type="caution">
    <text evidence="1">The sequence shown here is derived from an EMBL/GenBank/DDBJ whole genome shotgun (WGS) entry which is preliminary data.</text>
</comment>
<reference evidence="1 2" key="1">
    <citation type="journal article" date="2020" name="bioRxiv">
        <title>Metabolic contributions of an alphaproteobacterial endosymbiont in the apicomplexan Cardiosporidium cionae.</title>
        <authorList>
            <person name="Hunter E.S."/>
            <person name="Paight C.J."/>
            <person name="Lane C.E."/>
        </authorList>
    </citation>
    <scope>NUCLEOTIDE SEQUENCE [LARGE SCALE GENOMIC DNA]</scope>
    <source>
        <strain evidence="1">ESH_2018</strain>
    </source>
</reference>